<reference evidence="3" key="1">
    <citation type="journal article" date="2011" name="MBio">
        <title>Novel metabolic attributes of the genus Cyanothece, comprising a group of unicellular nitrogen-fixing Cyanobacteria.</title>
        <authorList>
            <person name="Bandyopadhyay A."/>
            <person name="Elvitigala T."/>
            <person name="Welsh E."/>
            <person name="Stockel J."/>
            <person name="Liberton M."/>
            <person name="Min H."/>
            <person name="Sherman L.A."/>
            <person name="Pakrasi H.B."/>
        </authorList>
    </citation>
    <scope>NUCLEOTIDE SEQUENCE [LARGE SCALE GENOMIC DNA]</scope>
    <source>
        <strain evidence="3">PCC 7424</strain>
    </source>
</reference>
<sequence>MKVFISHSHTDTKLAKKVADTLRQAGFEVWDESQLLPGENWAKSIGNALEESDAMVVLLTPSSVHSSYVNNEVGYALGTRKYKGRLIPVIAAPSEQLDREDIPWIFNLEQFQMIHVPNLEQDEEGLKKIAQALKAVA</sequence>
<dbReference type="STRING" id="65393.PCC7424_4289"/>
<dbReference type="PROSITE" id="PS50104">
    <property type="entry name" value="TIR"/>
    <property type="match status" value="1"/>
</dbReference>
<evidence type="ECO:0000313" key="3">
    <source>
        <dbReference type="Proteomes" id="UP000002384"/>
    </source>
</evidence>
<dbReference type="AlphaFoldDB" id="B7K6V8"/>
<evidence type="ECO:0000259" key="1">
    <source>
        <dbReference type="PROSITE" id="PS50104"/>
    </source>
</evidence>
<proteinExistence type="predicted"/>
<evidence type="ECO:0000313" key="2">
    <source>
        <dbReference type="EMBL" id="ACK72657.1"/>
    </source>
</evidence>
<dbReference type="GO" id="GO:0007165">
    <property type="term" value="P:signal transduction"/>
    <property type="evidence" value="ECO:0007669"/>
    <property type="project" value="InterPro"/>
</dbReference>
<keyword evidence="3" id="KW-1185">Reference proteome</keyword>
<dbReference type="RefSeq" id="WP_015956242.1">
    <property type="nucleotide sequence ID" value="NC_011729.1"/>
</dbReference>
<dbReference type="SUPFAM" id="SSF52200">
    <property type="entry name" value="Toll/Interleukin receptor TIR domain"/>
    <property type="match status" value="1"/>
</dbReference>
<dbReference type="OrthoDB" id="582568at2"/>
<dbReference type="Pfam" id="PF13676">
    <property type="entry name" value="TIR_2"/>
    <property type="match status" value="1"/>
</dbReference>
<protein>
    <recommendedName>
        <fullName evidence="1">TIR domain-containing protein</fullName>
    </recommendedName>
</protein>
<dbReference type="eggNOG" id="COG0457">
    <property type="taxonomic scope" value="Bacteria"/>
</dbReference>
<dbReference type="Gene3D" id="3.40.50.10140">
    <property type="entry name" value="Toll/interleukin-1 receptor homology (TIR) domain"/>
    <property type="match status" value="1"/>
</dbReference>
<dbReference type="InterPro" id="IPR035897">
    <property type="entry name" value="Toll_tir_struct_dom_sf"/>
</dbReference>
<feature type="domain" description="TIR" evidence="1">
    <location>
        <begin position="1"/>
        <end position="137"/>
    </location>
</feature>
<dbReference type="KEGG" id="cyc:PCC7424_4289"/>
<dbReference type="InterPro" id="IPR000157">
    <property type="entry name" value="TIR_dom"/>
</dbReference>
<accession>B7K6V8</accession>
<dbReference type="EMBL" id="CP001291">
    <property type="protein sequence ID" value="ACK72657.1"/>
    <property type="molecule type" value="Genomic_DNA"/>
</dbReference>
<name>B7K6V8_GLOC7</name>
<gene>
    <name evidence="2" type="ordered locus">PCC7424_4289</name>
</gene>
<dbReference type="Proteomes" id="UP000002384">
    <property type="component" value="Chromosome"/>
</dbReference>
<organism evidence="2 3">
    <name type="scientific">Gloeothece citriformis (strain PCC 7424)</name>
    <name type="common">Cyanothece sp. (strain PCC 7424)</name>
    <dbReference type="NCBI Taxonomy" id="65393"/>
    <lineage>
        <taxon>Bacteria</taxon>
        <taxon>Bacillati</taxon>
        <taxon>Cyanobacteriota</taxon>
        <taxon>Cyanophyceae</taxon>
        <taxon>Oscillatoriophycideae</taxon>
        <taxon>Chroococcales</taxon>
        <taxon>Aphanothecaceae</taxon>
        <taxon>Gloeothece</taxon>
        <taxon>Gloeothece citriformis</taxon>
    </lineage>
</organism>
<dbReference type="HOGENOM" id="CLU_1765896_0_0_3"/>